<evidence type="ECO:0000259" key="5">
    <source>
        <dbReference type="PROSITE" id="PS51063"/>
    </source>
</evidence>
<comment type="caution">
    <text evidence="6">The sequence shown here is derived from an EMBL/GenBank/DDBJ whole genome shotgun (WGS) entry which is preliminary data.</text>
</comment>
<dbReference type="GO" id="GO:0003700">
    <property type="term" value="F:DNA-binding transcription factor activity"/>
    <property type="evidence" value="ECO:0007669"/>
    <property type="project" value="TreeGrafter"/>
</dbReference>
<name>A0A8J7W1Y7_9FIRM</name>
<dbReference type="CDD" id="cd00038">
    <property type="entry name" value="CAP_ED"/>
    <property type="match status" value="1"/>
</dbReference>
<reference evidence="6" key="1">
    <citation type="submission" date="2021-04" db="EMBL/GenBank/DDBJ databases">
        <title>Sinoanaerobacter chloroacetimidivorans sp. nov., an obligate anaerobic bacterium isolated from anaerobic sludge.</title>
        <authorList>
            <person name="Bao Y."/>
        </authorList>
    </citation>
    <scope>NUCLEOTIDE SEQUENCE</scope>
    <source>
        <strain evidence="6">BAD-6</strain>
    </source>
</reference>
<feature type="domain" description="Cyclic nucleotide-binding" evidence="4">
    <location>
        <begin position="17"/>
        <end position="140"/>
    </location>
</feature>
<dbReference type="PROSITE" id="PS51063">
    <property type="entry name" value="HTH_CRP_2"/>
    <property type="match status" value="1"/>
</dbReference>
<evidence type="ECO:0000259" key="4">
    <source>
        <dbReference type="PROSITE" id="PS50042"/>
    </source>
</evidence>
<dbReference type="InterPro" id="IPR012318">
    <property type="entry name" value="HTH_CRP"/>
</dbReference>
<reference evidence="6" key="2">
    <citation type="submission" date="2021-04" db="EMBL/GenBank/DDBJ databases">
        <authorList>
            <person name="Liu J."/>
        </authorList>
    </citation>
    <scope>NUCLEOTIDE SEQUENCE</scope>
    <source>
        <strain evidence="6">BAD-6</strain>
    </source>
</reference>
<proteinExistence type="predicted"/>
<keyword evidence="3" id="KW-0804">Transcription</keyword>
<dbReference type="EMBL" id="JAGSND010000003">
    <property type="protein sequence ID" value="MBR0597648.1"/>
    <property type="molecule type" value="Genomic_DNA"/>
</dbReference>
<dbReference type="Pfam" id="PF00027">
    <property type="entry name" value="cNMP_binding"/>
    <property type="match status" value="1"/>
</dbReference>
<dbReference type="PANTHER" id="PTHR24567">
    <property type="entry name" value="CRP FAMILY TRANSCRIPTIONAL REGULATORY PROTEIN"/>
    <property type="match status" value="1"/>
</dbReference>
<dbReference type="InterPro" id="IPR050397">
    <property type="entry name" value="Env_Response_Regulators"/>
</dbReference>
<dbReference type="AlphaFoldDB" id="A0A8J7W1Y7"/>
<dbReference type="Proteomes" id="UP000675664">
    <property type="component" value="Unassembled WGS sequence"/>
</dbReference>
<dbReference type="InterPro" id="IPR036390">
    <property type="entry name" value="WH_DNA-bd_sf"/>
</dbReference>
<dbReference type="InterPro" id="IPR014710">
    <property type="entry name" value="RmlC-like_jellyroll"/>
</dbReference>
<keyword evidence="7" id="KW-1185">Reference proteome</keyword>
<evidence type="ECO:0000313" key="6">
    <source>
        <dbReference type="EMBL" id="MBR0597648.1"/>
    </source>
</evidence>
<dbReference type="SMART" id="SM00100">
    <property type="entry name" value="cNMP"/>
    <property type="match status" value="1"/>
</dbReference>
<dbReference type="InterPro" id="IPR018490">
    <property type="entry name" value="cNMP-bd_dom_sf"/>
</dbReference>
<protein>
    <submittedName>
        <fullName evidence="6">Crp/Fnr family transcriptional regulator</fullName>
    </submittedName>
</protein>
<dbReference type="PANTHER" id="PTHR24567:SF58">
    <property type="entry name" value="CYCLIC AMP-BINDING REGULATORY PROTEIN"/>
    <property type="match status" value="1"/>
</dbReference>
<dbReference type="SMART" id="SM00419">
    <property type="entry name" value="HTH_CRP"/>
    <property type="match status" value="1"/>
</dbReference>
<dbReference type="PROSITE" id="PS50042">
    <property type="entry name" value="CNMP_BINDING_3"/>
    <property type="match status" value="1"/>
</dbReference>
<sequence>MGIVLSHYFEAMAQIPIFSSLEKDELKHLLSSPQRELKEYGKGQIIYLKYDKCNTMDIILEGKIAIQSIDENGNILTIKIFSNRDVIGANLVFSGRNEYPMTVTSLTRSTILHLPKQLVLEICKGNELFMNSLLKEISNKTLILTDKINEIIMKSIRQRIVDFLDYEFHQQGSKTIRLRTTKKELAERLGIQRASLSRELSKMKRNGLIDYDVKSITIKNMPFIKNSNV</sequence>
<evidence type="ECO:0000256" key="3">
    <source>
        <dbReference type="ARBA" id="ARBA00023163"/>
    </source>
</evidence>
<evidence type="ECO:0000256" key="2">
    <source>
        <dbReference type="ARBA" id="ARBA00023125"/>
    </source>
</evidence>
<dbReference type="GO" id="GO:0003677">
    <property type="term" value="F:DNA binding"/>
    <property type="evidence" value="ECO:0007669"/>
    <property type="project" value="UniProtKB-KW"/>
</dbReference>
<organism evidence="6 7">
    <name type="scientific">Sinanaerobacter chloroacetimidivorans</name>
    <dbReference type="NCBI Taxonomy" id="2818044"/>
    <lineage>
        <taxon>Bacteria</taxon>
        <taxon>Bacillati</taxon>
        <taxon>Bacillota</taxon>
        <taxon>Clostridia</taxon>
        <taxon>Peptostreptococcales</taxon>
        <taxon>Anaerovoracaceae</taxon>
        <taxon>Sinanaerobacter</taxon>
    </lineage>
</organism>
<keyword evidence="1" id="KW-0805">Transcription regulation</keyword>
<evidence type="ECO:0000313" key="7">
    <source>
        <dbReference type="Proteomes" id="UP000675664"/>
    </source>
</evidence>
<gene>
    <name evidence="6" type="ORF">KCX82_07185</name>
</gene>
<accession>A0A8J7W1Y7</accession>
<dbReference type="Gene3D" id="2.60.120.10">
    <property type="entry name" value="Jelly Rolls"/>
    <property type="match status" value="1"/>
</dbReference>
<dbReference type="SUPFAM" id="SSF51206">
    <property type="entry name" value="cAMP-binding domain-like"/>
    <property type="match status" value="1"/>
</dbReference>
<dbReference type="SUPFAM" id="SSF46785">
    <property type="entry name" value="Winged helix' DNA-binding domain"/>
    <property type="match status" value="1"/>
</dbReference>
<dbReference type="Pfam" id="PF13545">
    <property type="entry name" value="HTH_Crp_2"/>
    <property type="match status" value="1"/>
</dbReference>
<keyword evidence="2" id="KW-0238">DNA-binding</keyword>
<evidence type="ECO:0000256" key="1">
    <source>
        <dbReference type="ARBA" id="ARBA00023015"/>
    </source>
</evidence>
<feature type="domain" description="HTH crp-type" evidence="5">
    <location>
        <begin position="154"/>
        <end position="222"/>
    </location>
</feature>
<dbReference type="GO" id="GO:0005829">
    <property type="term" value="C:cytosol"/>
    <property type="evidence" value="ECO:0007669"/>
    <property type="project" value="TreeGrafter"/>
</dbReference>
<dbReference type="RefSeq" id="WP_227017775.1">
    <property type="nucleotide sequence ID" value="NZ_JAGSND010000003.1"/>
</dbReference>
<dbReference type="InterPro" id="IPR000595">
    <property type="entry name" value="cNMP-bd_dom"/>
</dbReference>